<reference evidence="1" key="1">
    <citation type="submission" date="2020-05" db="EMBL/GenBank/DDBJ databases">
        <title>Genomic insights into acetone-butanol-ethanol (ABE) fermentation by sequencing solventogenic clostridia strains.</title>
        <authorList>
            <person name="Brown S."/>
        </authorList>
    </citation>
    <scope>NUCLEOTIDE SEQUENCE</scope>
    <source>
        <strain evidence="1">DJ126</strain>
    </source>
</reference>
<proteinExistence type="predicted"/>
<protein>
    <submittedName>
        <fullName evidence="1">Cyclic lactone autoinducer peptide</fullName>
    </submittedName>
</protein>
<dbReference type="NCBIfam" id="TIGR04223">
    <property type="entry name" value="quorum_AgrD"/>
    <property type="match status" value="1"/>
</dbReference>
<organism evidence="1 2">
    <name type="scientific">Clostridium beijerinckii</name>
    <name type="common">Clostridium MP</name>
    <dbReference type="NCBI Taxonomy" id="1520"/>
    <lineage>
        <taxon>Bacteria</taxon>
        <taxon>Bacillati</taxon>
        <taxon>Bacillota</taxon>
        <taxon>Clostridia</taxon>
        <taxon>Eubacteriales</taxon>
        <taxon>Clostridiaceae</taxon>
        <taxon>Clostridium</taxon>
    </lineage>
</organism>
<dbReference type="RefSeq" id="WP_077307676.1">
    <property type="nucleotide sequence ID" value="NZ_CP016090.1"/>
</dbReference>
<dbReference type="InterPro" id="IPR009229">
    <property type="entry name" value="AgrD"/>
</dbReference>
<dbReference type="EMBL" id="JABSXK010000001">
    <property type="protein sequence ID" value="NRV11091.1"/>
    <property type="molecule type" value="Genomic_DNA"/>
</dbReference>
<accession>A0A9Q5CY64</accession>
<dbReference type="Proteomes" id="UP000821656">
    <property type="component" value="Unassembled WGS sequence"/>
</dbReference>
<evidence type="ECO:0000313" key="1">
    <source>
        <dbReference type="EMBL" id="NRV11091.1"/>
    </source>
</evidence>
<comment type="caution">
    <text evidence="1">The sequence shown here is derived from an EMBL/GenBank/DDBJ whole genome shotgun (WGS) entry which is preliminary data.</text>
</comment>
<name>A0A9Q5CY64_CLOBE</name>
<gene>
    <name evidence="1" type="ORF">DFH45_004054</name>
</gene>
<sequence>MNNTLNMLLTKFMAIICEKMAFKISASACGWSAYQPQEPECLRETETH</sequence>
<evidence type="ECO:0000313" key="2">
    <source>
        <dbReference type="Proteomes" id="UP000821656"/>
    </source>
</evidence>
<dbReference type="AlphaFoldDB" id="A0A9Q5CY64"/>